<dbReference type="Proteomes" id="UP000199028">
    <property type="component" value="Unassembled WGS sequence"/>
</dbReference>
<keyword evidence="4" id="KW-1185">Reference proteome</keyword>
<dbReference type="EMBL" id="FOFT01000017">
    <property type="protein sequence ID" value="SES48908.1"/>
    <property type="molecule type" value="Genomic_DNA"/>
</dbReference>
<dbReference type="SUPFAM" id="SSF50956">
    <property type="entry name" value="Thermostable phytase (3-phytase)"/>
    <property type="match status" value="1"/>
</dbReference>
<dbReference type="Gene3D" id="2.120.10.30">
    <property type="entry name" value="TolB, C-terminal domain"/>
    <property type="match status" value="1"/>
</dbReference>
<gene>
    <name evidence="3" type="ORF">SAMN05216195_11711</name>
</gene>
<evidence type="ECO:0000313" key="4">
    <source>
        <dbReference type="Proteomes" id="UP000199028"/>
    </source>
</evidence>
<name>A0A1H9XRY9_9PSEU</name>
<dbReference type="PROSITE" id="PS51662">
    <property type="entry name" value="BP_PHYTASE"/>
    <property type="match status" value="1"/>
</dbReference>
<evidence type="ECO:0000256" key="1">
    <source>
        <dbReference type="SAM" id="SignalP"/>
    </source>
</evidence>
<reference evidence="4" key="1">
    <citation type="submission" date="2016-10" db="EMBL/GenBank/DDBJ databases">
        <authorList>
            <person name="Varghese N."/>
            <person name="Submissions S."/>
        </authorList>
    </citation>
    <scope>NUCLEOTIDE SEQUENCE [LARGE SCALE GENOMIC DNA]</scope>
    <source>
        <strain evidence="4">CGMCC 4.578</strain>
    </source>
</reference>
<proteinExistence type="predicted"/>
<protein>
    <submittedName>
        <fullName evidence="3">3-phytase</fullName>
    </submittedName>
</protein>
<feature type="signal peptide" evidence="1">
    <location>
        <begin position="1"/>
        <end position="24"/>
    </location>
</feature>
<evidence type="ECO:0000313" key="3">
    <source>
        <dbReference type="EMBL" id="SES48908.1"/>
    </source>
</evidence>
<dbReference type="AlphaFoldDB" id="A0A1H9XRY9"/>
<feature type="chain" id="PRO_5038595359" evidence="1">
    <location>
        <begin position="25"/>
        <end position="447"/>
    </location>
</feature>
<dbReference type="InterPro" id="IPR011042">
    <property type="entry name" value="6-blade_b-propeller_TolB-like"/>
</dbReference>
<dbReference type="Pfam" id="PF02333">
    <property type="entry name" value="Phytase"/>
    <property type="match status" value="2"/>
</dbReference>
<dbReference type="RefSeq" id="WP_090071550.1">
    <property type="nucleotide sequence ID" value="NZ_FOFT01000017.1"/>
</dbReference>
<evidence type="ECO:0000259" key="2">
    <source>
        <dbReference type="PROSITE" id="PS51662"/>
    </source>
</evidence>
<dbReference type="GO" id="GO:0016158">
    <property type="term" value="F:inositol hexakisphosphate 3-phosphatase activity"/>
    <property type="evidence" value="ECO:0007669"/>
    <property type="project" value="InterPro"/>
</dbReference>
<organism evidence="3 4">
    <name type="scientific">Lentzea flaviverrucosa</name>
    <dbReference type="NCBI Taxonomy" id="200379"/>
    <lineage>
        <taxon>Bacteria</taxon>
        <taxon>Bacillati</taxon>
        <taxon>Actinomycetota</taxon>
        <taxon>Actinomycetes</taxon>
        <taxon>Pseudonocardiales</taxon>
        <taxon>Pseudonocardiaceae</taxon>
        <taxon>Lentzea</taxon>
    </lineage>
</organism>
<keyword evidence="1" id="KW-0732">Signal</keyword>
<sequence length="447" mass="48020">MRKLSRAVGLVAPIALVLSVQTPAANGHTAPSTAVATVETPSVFNDDAGGNADSDDPEVWLHPDDSDDSLVLGTEKENGLSVFDLKGRVIQHLDAPAAPGPGDATGRINNLDVLYDYEVAGDDLDIAVATDRGLDKLHIYAIDPDKAEERKNPLTEITDPSAPFLFSKNQAEVNEQNTAYGVAAWKDAKGVVYVLVTREHRTEIGLFRLLPRKNGTVGYEPVRKVALPATFTLPNGASWTPCDEPGRQPQSEGMVVDTDRGVVYVSQEGVGIWRMDADLSPFQPKLIDKVREFGVPATYDAETDECVAGTDPGFGGKNLSADAEGLTIYQRSGGRGYLIASSQGDSTYAVYDREGTNRLIGSFRIGDGKHGIDSTQNTDSLFVTNSRVGSFKKGLLLVQDGNNTPDVTVGGEVRENTNFKFVPWENVARSFSPALAIDTEGHDPRGD</sequence>
<accession>A0A1H9XRY9</accession>
<feature type="domain" description="BPP" evidence="2">
    <location>
        <begin position="24"/>
        <end position="431"/>
    </location>
</feature>
<dbReference type="InterPro" id="IPR003431">
    <property type="entry name" value="B-propeller_Phytase"/>
</dbReference>
<dbReference type="OrthoDB" id="8696437at2"/>